<proteinExistence type="predicted"/>
<evidence type="ECO:0000313" key="2">
    <source>
        <dbReference type="Proteomes" id="UP000197068"/>
    </source>
</evidence>
<comment type="caution">
    <text evidence="1">The sequence shown here is derived from an EMBL/GenBank/DDBJ whole genome shotgun (WGS) entry which is preliminary data.</text>
</comment>
<gene>
    <name evidence="1" type="ORF">MTCD1_00841</name>
</gene>
<dbReference type="EMBL" id="BDQM01000004">
    <property type="protein sequence ID" value="GAW95239.1"/>
    <property type="molecule type" value="Genomic_DNA"/>
</dbReference>
<name>A0ABQ0MS91_9GAMM</name>
<dbReference type="RefSeq" id="WP_159459897.1">
    <property type="nucleotide sequence ID" value="NZ_BDQM01000004.1"/>
</dbReference>
<evidence type="ECO:0000313" key="1">
    <source>
        <dbReference type="EMBL" id="GAW95239.1"/>
    </source>
</evidence>
<sequence length="48" mass="5031">MMALVVFNPPTLSTHPHLGVGPSQQAPAFTTLKESVVKLSSDLTPITA</sequence>
<organism evidence="1 2">
    <name type="scientific">Colwellia marinimaniae</name>
    <dbReference type="NCBI Taxonomy" id="1513592"/>
    <lineage>
        <taxon>Bacteria</taxon>
        <taxon>Pseudomonadati</taxon>
        <taxon>Pseudomonadota</taxon>
        <taxon>Gammaproteobacteria</taxon>
        <taxon>Alteromonadales</taxon>
        <taxon>Colwelliaceae</taxon>
        <taxon>Colwellia</taxon>
    </lineage>
</organism>
<keyword evidence="2" id="KW-1185">Reference proteome</keyword>
<accession>A0ABQ0MS91</accession>
<dbReference type="Proteomes" id="UP000197068">
    <property type="component" value="Unassembled WGS sequence"/>
</dbReference>
<reference evidence="1 2" key="1">
    <citation type="submission" date="2017-06" db="EMBL/GenBank/DDBJ databases">
        <title>Whole Genome Sequences of Colwellia marinimaniae MTCD1.</title>
        <authorList>
            <person name="Kusumoto H."/>
            <person name="Inoue M."/>
            <person name="Tanikawa K."/>
            <person name="Maeji H."/>
            <person name="Cameron J.H."/>
            <person name="Bartlett D.H."/>
        </authorList>
    </citation>
    <scope>NUCLEOTIDE SEQUENCE [LARGE SCALE GENOMIC DNA]</scope>
    <source>
        <strain evidence="1 2">MTCD1</strain>
    </source>
</reference>
<protein>
    <submittedName>
        <fullName evidence="1">Uncharacterized protein</fullName>
    </submittedName>
</protein>